<dbReference type="PANTHER" id="PTHR13780:SF101">
    <property type="entry name" value="SNF1-RELATED PROTEIN KINASE REGULATORY SUBUNIT GAMMA-LIKE PV42A"/>
    <property type="match status" value="1"/>
</dbReference>
<keyword evidence="6" id="KW-1185">Reference proteome</keyword>
<evidence type="ECO:0000256" key="2">
    <source>
        <dbReference type="ARBA" id="ARBA00023122"/>
    </source>
</evidence>
<feature type="domain" description="CBS" evidence="4">
    <location>
        <begin position="273"/>
        <end position="332"/>
    </location>
</feature>
<reference evidence="5" key="1">
    <citation type="submission" date="2022-04" db="EMBL/GenBank/DDBJ databases">
        <title>Carnegiea gigantea Genome sequencing and assembly v2.</title>
        <authorList>
            <person name="Copetti D."/>
            <person name="Sanderson M.J."/>
            <person name="Burquez A."/>
            <person name="Wojciechowski M.F."/>
        </authorList>
    </citation>
    <scope>NUCLEOTIDE SEQUENCE</scope>
    <source>
        <strain evidence="5">SGP5-SGP5p</strain>
        <tissue evidence="5">Aerial part</tissue>
    </source>
</reference>
<dbReference type="OrthoDB" id="449052at2759"/>
<evidence type="ECO:0000256" key="3">
    <source>
        <dbReference type="PROSITE-ProRule" id="PRU00703"/>
    </source>
</evidence>
<dbReference type="SUPFAM" id="SSF54631">
    <property type="entry name" value="CBS-domain pair"/>
    <property type="match status" value="2"/>
</dbReference>
<dbReference type="SMART" id="SM00116">
    <property type="entry name" value="CBS"/>
    <property type="match status" value="2"/>
</dbReference>
<dbReference type="Proteomes" id="UP001153076">
    <property type="component" value="Unassembled WGS sequence"/>
</dbReference>
<dbReference type="PANTHER" id="PTHR13780">
    <property type="entry name" value="AMP-ACTIVATED PROTEIN KINASE, GAMMA REGULATORY SUBUNIT"/>
    <property type="match status" value="1"/>
</dbReference>
<comment type="caution">
    <text evidence="5">The sequence shown here is derived from an EMBL/GenBank/DDBJ whole genome shotgun (WGS) entry which is preliminary data.</text>
</comment>
<dbReference type="InterPro" id="IPR046342">
    <property type="entry name" value="CBS_dom_sf"/>
</dbReference>
<proteinExistence type="predicted"/>
<evidence type="ECO:0000313" key="5">
    <source>
        <dbReference type="EMBL" id="KAJ8445543.1"/>
    </source>
</evidence>
<dbReference type="InterPro" id="IPR050511">
    <property type="entry name" value="AMPK_gamma/SDS23_families"/>
</dbReference>
<dbReference type="Gene3D" id="3.10.580.10">
    <property type="entry name" value="CBS-domain"/>
    <property type="match status" value="1"/>
</dbReference>
<evidence type="ECO:0000259" key="4">
    <source>
        <dbReference type="PROSITE" id="PS51371"/>
    </source>
</evidence>
<accession>A0A9Q1QK24</accession>
<keyword evidence="1" id="KW-0677">Repeat</keyword>
<protein>
    <recommendedName>
        <fullName evidence="4">CBS domain-containing protein</fullName>
    </recommendedName>
</protein>
<dbReference type="AlphaFoldDB" id="A0A9Q1QK24"/>
<dbReference type="PROSITE" id="PS51371">
    <property type="entry name" value="CBS"/>
    <property type="match status" value="1"/>
</dbReference>
<evidence type="ECO:0000256" key="1">
    <source>
        <dbReference type="ARBA" id="ARBA00022737"/>
    </source>
</evidence>
<organism evidence="5 6">
    <name type="scientific">Carnegiea gigantea</name>
    <dbReference type="NCBI Taxonomy" id="171969"/>
    <lineage>
        <taxon>Eukaryota</taxon>
        <taxon>Viridiplantae</taxon>
        <taxon>Streptophyta</taxon>
        <taxon>Embryophyta</taxon>
        <taxon>Tracheophyta</taxon>
        <taxon>Spermatophyta</taxon>
        <taxon>Magnoliopsida</taxon>
        <taxon>eudicotyledons</taxon>
        <taxon>Gunneridae</taxon>
        <taxon>Pentapetalae</taxon>
        <taxon>Caryophyllales</taxon>
        <taxon>Cactineae</taxon>
        <taxon>Cactaceae</taxon>
        <taxon>Cactoideae</taxon>
        <taxon>Echinocereeae</taxon>
        <taxon>Carnegiea</taxon>
    </lineage>
</organism>
<dbReference type="InterPro" id="IPR000644">
    <property type="entry name" value="CBS_dom"/>
</dbReference>
<keyword evidence="2 3" id="KW-0129">CBS domain</keyword>
<sequence length="332" mass="36371">MQETPEQMRLKDRKLMLRLKNTKVKEIVAEKRRLVEVPYIANLADTINTLVANRVVAVPVAAPPGQWIGAGGSMILEADKLTGAVRKHYIGMVTMLDILAHIAGDDSVNGGDETGDLDRKFVLDCMEVLSKGIHRAMVPLDSQEENKPGVELLESASSYRMLTQMDVIKFVKAHAQQDFQDILSRTVRDSGGLTTTVFAVTNQTKAIDAIRCMRSASLLAVPGFGRKLVGTFSATDIRGCPIAALQPWLQLNVIDFTSRVFENPSYGAPDLVNSPRLLVTCRLDSLLTDVIDKVVTTHVHRVWVTNDDGALLGLVSLTDIIRAIRTVVIADS</sequence>
<gene>
    <name evidence="5" type="ORF">Cgig2_012431</name>
</gene>
<evidence type="ECO:0000313" key="6">
    <source>
        <dbReference type="Proteomes" id="UP001153076"/>
    </source>
</evidence>
<dbReference type="EMBL" id="JAKOGI010000076">
    <property type="protein sequence ID" value="KAJ8445543.1"/>
    <property type="molecule type" value="Genomic_DNA"/>
</dbReference>
<dbReference type="Pfam" id="PF00571">
    <property type="entry name" value="CBS"/>
    <property type="match status" value="1"/>
</dbReference>
<name>A0A9Q1QK24_9CARY</name>
<dbReference type="GO" id="GO:0005634">
    <property type="term" value="C:nucleus"/>
    <property type="evidence" value="ECO:0007669"/>
    <property type="project" value="TreeGrafter"/>
</dbReference>
<dbReference type="GO" id="GO:0005737">
    <property type="term" value="C:cytoplasm"/>
    <property type="evidence" value="ECO:0007669"/>
    <property type="project" value="TreeGrafter"/>
</dbReference>